<evidence type="ECO:0000256" key="1">
    <source>
        <dbReference type="ARBA" id="ARBA00008857"/>
    </source>
</evidence>
<dbReference type="SUPFAM" id="SSF56349">
    <property type="entry name" value="DNA breaking-rejoining enzymes"/>
    <property type="match status" value="1"/>
</dbReference>
<evidence type="ECO:0000259" key="4">
    <source>
        <dbReference type="PROSITE" id="PS51898"/>
    </source>
</evidence>
<dbReference type="Proteomes" id="UP000199701">
    <property type="component" value="Unassembled WGS sequence"/>
</dbReference>
<dbReference type="AlphaFoldDB" id="A0A1I0QVV9"/>
<protein>
    <submittedName>
        <fullName evidence="5">Phage integrase family protein</fullName>
    </submittedName>
</protein>
<dbReference type="EMBL" id="FOJI01000009">
    <property type="protein sequence ID" value="SEW31612.1"/>
    <property type="molecule type" value="Genomic_DNA"/>
</dbReference>
<dbReference type="Gene3D" id="1.10.150.130">
    <property type="match status" value="1"/>
</dbReference>
<dbReference type="PROSITE" id="PS51898">
    <property type="entry name" value="TYR_RECOMBINASE"/>
    <property type="match status" value="1"/>
</dbReference>
<accession>A0A1I0QVV9</accession>
<dbReference type="GO" id="GO:0003677">
    <property type="term" value="F:DNA binding"/>
    <property type="evidence" value="ECO:0007669"/>
    <property type="project" value="UniProtKB-KW"/>
</dbReference>
<evidence type="ECO:0000313" key="6">
    <source>
        <dbReference type="Proteomes" id="UP000199701"/>
    </source>
</evidence>
<keyword evidence="2" id="KW-0238">DNA-binding</keyword>
<dbReference type="Gene3D" id="1.10.443.10">
    <property type="entry name" value="Intergrase catalytic core"/>
    <property type="match status" value="1"/>
</dbReference>
<dbReference type="OrthoDB" id="111144at2"/>
<dbReference type="GO" id="GO:0015074">
    <property type="term" value="P:DNA integration"/>
    <property type="evidence" value="ECO:0007669"/>
    <property type="project" value="InterPro"/>
</dbReference>
<sequence>MGKSLLGKQLGTGIYQHKNTYYYGRFLNRYGRRISTCNSDLKALKQEFNKLKYEDSCSLSSNGKSGYTVDEWFDECMNNIFEIKDNTLQNYENAYEHIRPEISTLDVNMVTPFHILSIINRMKTTPKKNGERYSIGSIRNVKVLASNIFQQAVIFQHIKNNPCSGIRVKDYKDSIIVDNDGNIIIPQKALSAEEQKQFLEASKTSYYYEMFELLFDTGLRISEMLALRWSDIDFENRKIKVQRTFIEVKDKDSNKYVTKLNSPKTKSSIRNISISSEMLIHLNNQKAKTAKYRNKANPFGNLVFITKMGKHVSAKSVRNTINYIVAKMNKAGIPFRHISPHTMRHSMTCRLYEAKYDIKVISTKLGHANVATTYDIYLHLFDE</sequence>
<dbReference type="InterPro" id="IPR010998">
    <property type="entry name" value="Integrase_recombinase_N"/>
</dbReference>
<dbReference type="PANTHER" id="PTHR30349:SF64">
    <property type="entry name" value="PROPHAGE INTEGRASE INTD-RELATED"/>
    <property type="match status" value="1"/>
</dbReference>
<reference evidence="5 6" key="1">
    <citation type="submission" date="2016-10" db="EMBL/GenBank/DDBJ databases">
        <authorList>
            <person name="de Groot N.N."/>
        </authorList>
    </citation>
    <scope>NUCLEOTIDE SEQUENCE [LARGE SCALE GENOMIC DNA]</scope>
    <source>
        <strain evidence="5 6">DSM 9179</strain>
    </source>
</reference>
<dbReference type="InterPro" id="IPR013762">
    <property type="entry name" value="Integrase-like_cat_sf"/>
</dbReference>
<dbReference type="Pfam" id="PF00589">
    <property type="entry name" value="Phage_integrase"/>
    <property type="match status" value="1"/>
</dbReference>
<dbReference type="CDD" id="cd01189">
    <property type="entry name" value="INT_ICEBs1_C_like"/>
    <property type="match status" value="1"/>
</dbReference>
<name>A0A1I0QVV9_9FIRM</name>
<dbReference type="GO" id="GO:0006310">
    <property type="term" value="P:DNA recombination"/>
    <property type="evidence" value="ECO:0007669"/>
    <property type="project" value="UniProtKB-KW"/>
</dbReference>
<proteinExistence type="inferred from homology"/>
<dbReference type="InterPro" id="IPR002104">
    <property type="entry name" value="Integrase_catalytic"/>
</dbReference>
<dbReference type="PANTHER" id="PTHR30349">
    <property type="entry name" value="PHAGE INTEGRASE-RELATED"/>
    <property type="match status" value="1"/>
</dbReference>
<evidence type="ECO:0000256" key="3">
    <source>
        <dbReference type="ARBA" id="ARBA00023172"/>
    </source>
</evidence>
<comment type="similarity">
    <text evidence="1">Belongs to the 'phage' integrase family.</text>
</comment>
<feature type="domain" description="Tyr recombinase" evidence="4">
    <location>
        <begin position="185"/>
        <end position="383"/>
    </location>
</feature>
<dbReference type="InterPro" id="IPR011010">
    <property type="entry name" value="DNA_brk_join_enz"/>
</dbReference>
<evidence type="ECO:0000313" key="5">
    <source>
        <dbReference type="EMBL" id="SEW31612.1"/>
    </source>
</evidence>
<gene>
    <name evidence="5" type="ORF">SAMN05421659_109165</name>
</gene>
<dbReference type="RefSeq" id="WP_092454551.1">
    <property type="nucleotide sequence ID" value="NZ_FOJI01000009.1"/>
</dbReference>
<organism evidence="5 6">
    <name type="scientific">[Clostridium] fimetarium</name>
    <dbReference type="NCBI Taxonomy" id="99656"/>
    <lineage>
        <taxon>Bacteria</taxon>
        <taxon>Bacillati</taxon>
        <taxon>Bacillota</taxon>
        <taxon>Clostridia</taxon>
        <taxon>Lachnospirales</taxon>
        <taxon>Lachnospiraceae</taxon>
    </lineage>
</organism>
<dbReference type="STRING" id="99656.SAMN05421659_109165"/>
<evidence type="ECO:0000256" key="2">
    <source>
        <dbReference type="ARBA" id="ARBA00023125"/>
    </source>
</evidence>
<keyword evidence="6" id="KW-1185">Reference proteome</keyword>
<keyword evidence="3" id="KW-0233">DNA recombination</keyword>
<dbReference type="InterPro" id="IPR050090">
    <property type="entry name" value="Tyrosine_recombinase_XerCD"/>
</dbReference>